<gene>
    <name evidence="10" type="primary">eboC</name>
    <name evidence="10" type="ORF">J0H12_05825</name>
</gene>
<keyword evidence="8 9" id="KW-0472">Membrane</keyword>
<accession>A0A8J7PMQ8</accession>
<evidence type="ECO:0000256" key="2">
    <source>
        <dbReference type="ARBA" id="ARBA00004141"/>
    </source>
</evidence>
<keyword evidence="6 9" id="KW-0812">Transmembrane</keyword>
<dbReference type="GO" id="GO:0005886">
    <property type="term" value="C:plasma membrane"/>
    <property type="evidence" value="ECO:0007669"/>
    <property type="project" value="TreeGrafter"/>
</dbReference>
<keyword evidence="5" id="KW-0808">Transferase</keyword>
<dbReference type="CDD" id="cd13964">
    <property type="entry name" value="PT_UbiA_1"/>
    <property type="match status" value="1"/>
</dbReference>
<feature type="transmembrane region" description="Helical" evidence="9">
    <location>
        <begin position="113"/>
        <end position="131"/>
    </location>
</feature>
<dbReference type="PANTHER" id="PTHR11048:SF28">
    <property type="entry name" value="4-HYDROXYBENZOATE POLYPRENYLTRANSFERASE, MITOCHONDRIAL"/>
    <property type="match status" value="1"/>
</dbReference>
<evidence type="ECO:0000256" key="9">
    <source>
        <dbReference type="SAM" id="Phobius"/>
    </source>
</evidence>
<dbReference type="InterPro" id="IPR039653">
    <property type="entry name" value="Prenyltransferase"/>
</dbReference>
<dbReference type="EMBL" id="JAFKGL010000023">
    <property type="protein sequence ID" value="MBN9413423.1"/>
    <property type="molecule type" value="Genomic_DNA"/>
</dbReference>
<organism evidence="10 11">
    <name type="scientific">Candidatus Paracaedimonas acanthamoebae</name>
    <dbReference type="NCBI Taxonomy" id="244581"/>
    <lineage>
        <taxon>Bacteria</taxon>
        <taxon>Pseudomonadati</taxon>
        <taxon>Pseudomonadota</taxon>
        <taxon>Alphaproteobacteria</taxon>
        <taxon>Holosporales</taxon>
        <taxon>Caedimonadaceae</taxon>
        <taxon>Candidatus Paracaedimonas</taxon>
    </lineage>
</organism>
<comment type="cofactor">
    <cofactor evidence="1">
        <name>Mg(2+)</name>
        <dbReference type="ChEBI" id="CHEBI:18420"/>
    </cofactor>
</comment>
<comment type="subcellular location">
    <subcellularLocation>
        <location evidence="2">Membrane</location>
        <topology evidence="2">Multi-pass membrane protein</topology>
    </subcellularLocation>
</comment>
<evidence type="ECO:0000256" key="4">
    <source>
        <dbReference type="ARBA" id="ARBA00022475"/>
    </source>
</evidence>
<evidence type="ECO:0000256" key="6">
    <source>
        <dbReference type="ARBA" id="ARBA00022692"/>
    </source>
</evidence>
<feature type="transmembrane region" description="Helical" evidence="9">
    <location>
        <begin position="86"/>
        <end position="107"/>
    </location>
</feature>
<dbReference type="NCBIfam" id="NF035940">
    <property type="entry name" value="prenyl_rel_EboC"/>
    <property type="match status" value="1"/>
</dbReference>
<feature type="transmembrane region" description="Helical" evidence="9">
    <location>
        <begin position="224"/>
        <end position="243"/>
    </location>
</feature>
<feature type="transmembrane region" description="Helical" evidence="9">
    <location>
        <begin position="138"/>
        <end position="159"/>
    </location>
</feature>
<dbReference type="InterPro" id="IPR000537">
    <property type="entry name" value="UbiA_prenyltransferase"/>
</dbReference>
<protein>
    <submittedName>
        <fullName evidence="10">UbiA-like protein EboC</fullName>
    </submittedName>
</protein>
<evidence type="ECO:0000256" key="3">
    <source>
        <dbReference type="ARBA" id="ARBA00005985"/>
    </source>
</evidence>
<feature type="transmembrane region" description="Helical" evidence="9">
    <location>
        <begin position="198"/>
        <end position="218"/>
    </location>
</feature>
<feature type="transmembrane region" description="Helical" evidence="9">
    <location>
        <begin position="252"/>
        <end position="273"/>
    </location>
</feature>
<keyword evidence="4" id="KW-1003">Cell membrane</keyword>
<sequence>MRNFKAFIYLMRPANIMTSMADIFAGFFVAHTYTITTSHEFDFWIPLLWLLLSTTGLYGGGIIFNDVRDAELDRKERPERLIPSGIITRKQAAIFGLSLFAIGISAAYQVSFLSFYIAVIICFLTFFYNFYAKHFTYLGALIMGLCRSSNLILGASAAGELGNSLEIPLGILSASQLMFVAAITLISKKEVSTSFKASFWPSAILYILSIILTTFAIIHRGLEIMPSLALMVLFSYSIFKPLLKAMKKPHPLVVRQAVKAGILSLILSDAAIVTGFASWEYGVGVLGLIPLSYLFAKYCSVT</sequence>
<dbReference type="PANTHER" id="PTHR11048">
    <property type="entry name" value="PRENYLTRANSFERASES"/>
    <property type="match status" value="1"/>
</dbReference>
<comment type="caution">
    <text evidence="10">The sequence shown here is derived from an EMBL/GenBank/DDBJ whole genome shotgun (WGS) entry which is preliminary data.</text>
</comment>
<reference evidence="10" key="1">
    <citation type="submission" date="2021-02" db="EMBL/GenBank/DDBJ databases">
        <title>Thiocyanate and organic carbon inputs drive convergent selection for specific autotrophic Afipia and Thiobacillus strains within complex microbiomes.</title>
        <authorList>
            <person name="Huddy R.J."/>
            <person name="Sachdeva R."/>
            <person name="Kadzinga F."/>
            <person name="Kantor R.S."/>
            <person name="Harrison S.T.L."/>
            <person name="Banfield J.F."/>
        </authorList>
    </citation>
    <scope>NUCLEOTIDE SEQUENCE</scope>
    <source>
        <strain evidence="10">SCN18_10_11_15_R4_P_38_20</strain>
    </source>
</reference>
<evidence type="ECO:0000313" key="11">
    <source>
        <dbReference type="Proteomes" id="UP000664414"/>
    </source>
</evidence>
<feature type="transmembrane region" description="Helical" evidence="9">
    <location>
        <begin position="165"/>
        <end position="186"/>
    </location>
</feature>
<name>A0A8J7PMQ8_9PROT</name>
<feature type="transmembrane region" description="Helical" evidence="9">
    <location>
        <begin position="12"/>
        <end position="31"/>
    </location>
</feature>
<comment type="similarity">
    <text evidence="3">Belongs to the UbiA prenyltransferase family.</text>
</comment>
<dbReference type="AlphaFoldDB" id="A0A8J7PMQ8"/>
<dbReference type="GO" id="GO:0006744">
    <property type="term" value="P:ubiquinone biosynthetic process"/>
    <property type="evidence" value="ECO:0007669"/>
    <property type="project" value="TreeGrafter"/>
</dbReference>
<dbReference type="Proteomes" id="UP000664414">
    <property type="component" value="Unassembled WGS sequence"/>
</dbReference>
<dbReference type="GO" id="GO:0016765">
    <property type="term" value="F:transferase activity, transferring alkyl or aryl (other than methyl) groups"/>
    <property type="evidence" value="ECO:0007669"/>
    <property type="project" value="InterPro"/>
</dbReference>
<feature type="transmembrane region" description="Helical" evidence="9">
    <location>
        <begin position="43"/>
        <end position="65"/>
    </location>
</feature>
<evidence type="ECO:0000256" key="1">
    <source>
        <dbReference type="ARBA" id="ARBA00001946"/>
    </source>
</evidence>
<evidence type="ECO:0000256" key="8">
    <source>
        <dbReference type="ARBA" id="ARBA00023136"/>
    </source>
</evidence>
<keyword evidence="7 9" id="KW-1133">Transmembrane helix</keyword>
<proteinExistence type="inferred from homology"/>
<dbReference type="Gene3D" id="1.10.357.140">
    <property type="entry name" value="UbiA prenyltransferase"/>
    <property type="match status" value="1"/>
</dbReference>
<evidence type="ECO:0000313" key="10">
    <source>
        <dbReference type="EMBL" id="MBN9413423.1"/>
    </source>
</evidence>
<evidence type="ECO:0000256" key="5">
    <source>
        <dbReference type="ARBA" id="ARBA00022679"/>
    </source>
</evidence>
<evidence type="ECO:0000256" key="7">
    <source>
        <dbReference type="ARBA" id="ARBA00022989"/>
    </source>
</evidence>
<dbReference type="Pfam" id="PF01040">
    <property type="entry name" value="UbiA"/>
    <property type="match status" value="1"/>
</dbReference>
<dbReference type="InterPro" id="IPR044878">
    <property type="entry name" value="UbiA_sf"/>
</dbReference>